<dbReference type="SUPFAM" id="SSF53756">
    <property type="entry name" value="UDP-Glycosyltransferase/glycogen phosphorylase"/>
    <property type="match status" value="1"/>
</dbReference>
<dbReference type="InterPro" id="IPR035595">
    <property type="entry name" value="UDP_glycos_trans_CS"/>
</dbReference>
<dbReference type="Gene3D" id="3.40.50.2000">
    <property type="entry name" value="Glycogen Phosphorylase B"/>
    <property type="match status" value="2"/>
</dbReference>
<keyword evidence="5" id="KW-1185">Reference proteome</keyword>
<keyword evidence="2 3" id="KW-0808">Transferase</keyword>
<proteinExistence type="inferred from homology"/>
<dbReference type="InParanoid" id="D8R4L1"/>
<dbReference type="InterPro" id="IPR002213">
    <property type="entry name" value="UDP_glucos_trans"/>
</dbReference>
<dbReference type="Proteomes" id="UP000001514">
    <property type="component" value="Unassembled WGS sequence"/>
</dbReference>
<dbReference type="HOGENOM" id="CLU_001724_0_2_1"/>
<dbReference type="PANTHER" id="PTHR11926:SF774">
    <property type="entry name" value="UDP-GLYCOSYLTRANSFERASE 85A1-RELATED"/>
    <property type="match status" value="1"/>
</dbReference>
<dbReference type="FunFam" id="3.40.50.2000:FF:000056">
    <property type="entry name" value="Glycosyltransferase"/>
    <property type="match status" value="1"/>
</dbReference>
<dbReference type="PROSITE" id="PS00375">
    <property type="entry name" value="UDPGT"/>
    <property type="match status" value="1"/>
</dbReference>
<comment type="similarity">
    <text evidence="1 3">Belongs to the UDP-glycosyltransferase family.</text>
</comment>
<dbReference type="Gramene" id="EFJ33120">
    <property type="protein sequence ID" value="EFJ33120"/>
    <property type="gene ID" value="SELMODRAFT_84016"/>
</dbReference>
<keyword evidence="3" id="KW-0328">Glycosyltransferase</keyword>
<protein>
    <submittedName>
        <fullName evidence="4">Uncharacterized protein</fullName>
    </submittedName>
</protein>
<accession>D8R4L1</accession>
<organism evidence="5">
    <name type="scientific">Selaginella moellendorffii</name>
    <name type="common">Spikemoss</name>
    <dbReference type="NCBI Taxonomy" id="88036"/>
    <lineage>
        <taxon>Eukaryota</taxon>
        <taxon>Viridiplantae</taxon>
        <taxon>Streptophyta</taxon>
        <taxon>Embryophyta</taxon>
        <taxon>Tracheophyta</taxon>
        <taxon>Lycopodiopsida</taxon>
        <taxon>Selaginellales</taxon>
        <taxon>Selaginellaceae</taxon>
        <taxon>Selaginella</taxon>
    </lineage>
</organism>
<dbReference type="Pfam" id="PF00201">
    <property type="entry name" value="UDPGT"/>
    <property type="match status" value="1"/>
</dbReference>
<dbReference type="KEGG" id="smo:SELMODRAFT_84016"/>
<dbReference type="EMBL" id="GL377571">
    <property type="protein sequence ID" value="EFJ33120.1"/>
    <property type="molecule type" value="Genomic_DNA"/>
</dbReference>
<evidence type="ECO:0000256" key="3">
    <source>
        <dbReference type="RuleBase" id="RU003718"/>
    </source>
</evidence>
<evidence type="ECO:0000256" key="1">
    <source>
        <dbReference type="ARBA" id="ARBA00009995"/>
    </source>
</evidence>
<dbReference type="eggNOG" id="KOG1192">
    <property type="taxonomic scope" value="Eukaryota"/>
</dbReference>
<dbReference type="AlphaFoldDB" id="D8R4L1"/>
<dbReference type="GO" id="GO:0035251">
    <property type="term" value="F:UDP-glucosyltransferase activity"/>
    <property type="evidence" value="ECO:0000318"/>
    <property type="project" value="GO_Central"/>
</dbReference>
<gene>
    <name evidence="4" type="ORF">SELMODRAFT_84016</name>
</gene>
<sequence>MPGAVEEAVRELDPPATMVIADGFVGWTQDVADKLGIARVFFWTASAACEIVCSNILELNTSSPGNLEDESVIDFLPGLTGMTRKDLPLAFYDDDVCLDFIGKACARRPEAFCVLANTFQELEPVAIAAMRERMRYFAIGPLIPRALLREAQLPREDLRDHDEHLGCMEWLDRQLPASILYIAFGSVAVLSFRQVKEILDALQASNQAFLWSFRKNFVVDVPDNDHKALDELLDRAKAMESRLVSWAPQLHVLRHPAVVGFVTHCGWNSTMEAISSGVPMLAWPRTSEQNMNSKRMVEEWKIALGVNNHGQDTDDPPRVIQSREIARLIEELNGEEGKSMKENVLRLRDALRAAHGPGGSACESLREFAECFAKSR</sequence>
<name>D8R4L1_SELML</name>
<dbReference type="PANTHER" id="PTHR11926">
    <property type="entry name" value="GLUCOSYL/GLUCURONOSYL TRANSFERASES"/>
    <property type="match status" value="1"/>
</dbReference>
<evidence type="ECO:0000256" key="2">
    <source>
        <dbReference type="ARBA" id="ARBA00022679"/>
    </source>
</evidence>
<evidence type="ECO:0000313" key="5">
    <source>
        <dbReference type="Proteomes" id="UP000001514"/>
    </source>
</evidence>
<evidence type="ECO:0000313" key="4">
    <source>
        <dbReference type="EMBL" id="EFJ33120.1"/>
    </source>
</evidence>
<dbReference type="CDD" id="cd03784">
    <property type="entry name" value="GT1_Gtf-like"/>
    <property type="match status" value="1"/>
</dbReference>
<reference evidence="4 5" key="1">
    <citation type="journal article" date="2011" name="Science">
        <title>The Selaginella genome identifies genetic changes associated with the evolution of vascular plants.</title>
        <authorList>
            <person name="Banks J.A."/>
            <person name="Nishiyama T."/>
            <person name="Hasebe M."/>
            <person name="Bowman J.L."/>
            <person name="Gribskov M."/>
            <person name="dePamphilis C."/>
            <person name="Albert V.A."/>
            <person name="Aono N."/>
            <person name="Aoyama T."/>
            <person name="Ambrose B.A."/>
            <person name="Ashton N.W."/>
            <person name="Axtell M.J."/>
            <person name="Barker E."/>
            <person name="Barker M.S."/>
            <person name="Bennetzen J.L."/>
            <person name="Bonawitz N.D."/>
            <person name="Chapple C."/>
            <person name="Cheng C."/>
            <person name="Correa L.G."/>
            <person name="Dacre M."/>
            <person name="DeBarry J."/>
            <person name="Dreyer I."/>
            <person name="Elias M."/>
            <person name="Engstrom E.M."/>
            <person name="Estelle M."/>
            <person name="Feng L."/>
            <person name="Finet C."/>
            <person name="Floyd S.K."/>
            <person name="Frommer W.B."/>
            <person name="Fujita T."/>
            <person name="Gramzow L."/>
            <person name="Gutensohn M."/>
            <person name="Harholt J."/>
            <person name="Hattori M."/>
            <person name="Heyl A."/>
            <person name="Hirai T."/>
            <person name="Hiwatashi Y."/>
            <person name="Ishikawa M."/>
            <person name="Iwata M."/>
            <person name="Karol K.G."/>
            <person name="Koehler B."/>
            <person name="Kolukisaoglu U."/>
            <person name="Kubo M."/>
            <person name="Kurata T."/>
            <person name="Lalonde S."/>
            <person name="Li K."/>
            <person name="Li Y."/>
            <person name="Litt A."/>
            <person name="Lyons E."/>
            <person name="Manning G."/>
            <person name="Maruyama T."/>
            <person name="Michael T.P."/>
            <person name="Mikami K."/>
            <person name="Miyazaki S."/>
            <person name="Morinaga S."/>
            <person name="Murata T."/>
            <person name="Mueller-Roeber B."/>
            <person name="Nelson D.R."/>
            <person name="Obara M."/>
            <person name="Oguri Y."/>
            <person name="Olmstead R.G."/>
            <person name="Onodera N."/>
            <person name="Petersen B.L."/>
            <person name="Pils B."/>
            <person name="Prigge M."/>
            <person name="Rensing S.A."/>
            <person name="Riano-Pachon D.M."/>
            <person name="Roberts A.W."/>
            <person name="Sato Y."/>
            <person name="Scheller H.V."/>
            <person name="Schulz B."/>
            <person name="Schulz C."/>
            <person name="Shakirov E.V."/>
            <person name="Shibagaki N."/>
            <person name="Shinohara N."/>
            <person name="Shippen D.E."/>
            <person name="Soerensen I."/>
            <person name="Sotooka R."/>
            <person name="Sugimoto N."/>
            <person name="Sugita M."/>
            <person name="Sumikawa N."/>
            <person name="Tanurdzic M."/>
            <person name="Theissen G."/>
            <person name="Ulvskov P."/>
            <person name="Wakazuki S."/>
            <person name="Weng J.K."/>
            <person name="Willats W.W."/>
            <person name="Wipf D."/>
            <person name="Wolf P.G."/>
            <person name="Yang L."/>
            <person name="Zimmer A.D."/>
            <person name="Zhu Q."/>
            <person name="Mitros T."/>
            <person name="Hellsten U."/>
            <person name="Loque D."/>
            <person name="Otillar R."/>
            <person name="Salamov A."/>
            <person name="Schmutz J."/>
            <person name="Shapiro H."/>
            <person name="Lindquist E."/>
            <person name="Lucas S."/>
            <person name="Rokhsar D."/>
            <person name="Grigoriev I.V."/>
        </authorList>
    </citation>
    <scope>NUCLEOTIDE SEQUENCE [LARGE SCALE GENOMIC DNA]</scope>
</reference>